<feature type="compositionally biased region" description="Polar residues" evidence="1">
    <location>
        <begin position="187"/>
        <end position="200"/>
    </location>
</feature>
<sequence>MKQARWISMPELSESIIRVTPILSLDHRHNQTTAVKQDRSDDCARARIRDNGRRGSQGMIGERKKLARHGTRRTRLLKRKSLFSQRYATSNLNILTLSLFRNHNTVMRAVFENNSGGRSQRCCAAASSSTSSCQTPPNTDTVRAKATVIFELSLFRKFGGVTAPEFEREAMVSGDPEGCQEIESNLHVETSSDSPMTASRRQQHDDRLPARP</sequence>
<name>A0A7J0H6U4_9ERIC</name>
<organism evidence="2 3">
    <name type="scientific">Actinidia rufa</name>
    <dbReference type="NCBI Taxonomy" id="165716"/>
    <lineage>
        <taxon>Eukaryota</taxon>
        <taxon>Viridiplantae</taxon>
        <taxon>Streptophyta</taxon>
        <taxon>Embryophyta</taxon>
        <taxon>Tracheophyta</taxon>
        <taxon>Spermatophyta</taxon>
        <taxon>Magnoliopsida</taxon>
        <taxon>eudicotyledons</taxon>
        <taxon>Gunneridae</taxon>
        <taxon>Pentapetalae</taxon>
        <taxon>asterids</taxon>
        <taxon>Ericales</taxon>
        <taxon>Actinidiaceae</taxon>
        <taxon>Actinidia</taxon>
    </lineage>
</organism>
<evidence type="ECO:0000256" key="1">
    <source>
        <dbReference type="SAM" id="MobiDB-lite"/>
    </source>
</evidence>
<evidence type="ECO:0000313" key="3">
    <source>
        <dbReference type="Proteomes" id="UP000585474"/>
    </source>
</evidence>
<protein>
    <submittedName>
        <fullName evidence="2">Uncharacterized protein</fullName>
    </submittedName>
</protein>
<dbReference type="EMBL" id="BJWL01000027">
    <property type="protein sequence ID" value="GFZ18812.1"/>
    <property type="molecule type" value="Genomic_DNA"/>
</dbReference>
<accession>A0A7J0H6U4</accession>
<feature type="region of interest" description="Disordered" evidence="1">
    <location>
        <begin position="171"/>
        <end position="212"/>
    </location>
</feature>
<gene>
    <name evidence="2" type="ORF">Acr_27g0005510</name>
</gene>
<dbReference type="Proteomes" id="UP000585474">
    <property type="component" value="Unassembled WGS sequence"/>
</dbReference>
<proteinExistence type="predicted"/>
<evidence type="ECO:0000313" key="2">
    <source>
        <dbReference type="EMBL" id="GFZ18812.1"/>
    </source>
</evidence>
<feature type="compositionally biased region" description="Basic and acidic residues" evidence="1">
    <location>
        <begin position="202"/>
        <end position="212"/>
    </location>
</feature>
<reference evidence="2 3" key="1">
    <citation type="submission" date="2019-07" db="EMBL/GenBank/DDBJ databases">
        <title>De Novo Assembly of kiwifruit Actinidia rufa.</title>
        <authorList>
            <person name="Sugita-Konishi S."/>
            <person name="Sato K."/>
            <person name="Mori E."/>
            <person name="Abe Y."/>
            <person name="Kisaki G."/>
            <person name="Hamano K."/>
            <person name="Suezawa K."/>
            <person name="Otani M."/>
            <person name="Fukuda T."/>
            <person name="Manabe T."/>
            <person name="Gomi K."/>
            <person name="Tabuchi M."/>
            <person name="Akimitsu K."/>
            <person name="Kataoka I."/>
        </authorList>
    </citation>
    <scope>NUCLEOTIDE SEQUENCE [LARGE SCALE GENOMIC DNA]</scope>
    <source>
        <strain evidence="3">cv. Fuchu</strain>
    </source>
</reference>
<comment type="caution">
    <text evidence="2">The sequence shown here is derived from an EMBL/GenBank/DDBJ whole genome shotgun (WGS) entry which is preliminary data.</text>
</comment>
<dbReference type="AlphaFoldDB" id="A0A7J0H6U4"/>
<keyword evidence="3" id="KW-1185">Reference proteome</keyword>